<dbReference type="SMART" id="SM00895">
    <property type="entry name" value="FCD"/>
    <property type="match status" value="1"/>
</dbReference>
<dbReference type="Gene3D" id="1.20.120.530">
    <property type="entry name" value="GntR ligand-binding domain-like"/>
    <property type="match status" value="1"/>
</dbReference>
<dbReference type="AlphaFoldDB" id="A0A3P3XN22"/>
<protein>
    <submittedName>
        <fullName evidence="5">Putative Transcriptional regulator, GntR family</fullName>
    </submittedName>
</protein>
<dbReference type="PANTHER" id="PTHR43537">
    <property type="entry name" value="TRANSCRIPTIONAL REGULATOR, GNTR FAMILY"/>
    <property type="match status" value="1"/>
</dbReference>
<dbReference type="EMBL" id="FWDO01000004">
    <property type="protein sequence ID" value="SLM17678.1"/>
    <property type="molecule type" value="Genomic_DNA"/>
</dbReference>
<keyword evidence="3" id="KW-0804">Transcription</keyword>
<dbReference type="InterPro" id="IPR036390">
    <property type="entry name" value="WH_DNA-bd_sf"/>
</dbReference>
<accession>A0A3P3XN22</accession>
<dbReference type="GO" id="GO:0003677">
    <property type="term" value="F:DNA binding"/>
    <property type="evidence" value="ECO:0007669"/>
    <property type="project" value="UniProtKB-KW"/>
</dbReference>
<reference evidence="5" key="1">
    <citation type="submission" date="2017-02" db="EMBL/GenBank/DDBJ databases">
        <authorList>
            <person name="Regsiter A."/>
            <person name="William W."/>
        </authorList>
    </citation>
    <scope>NUCLEOTIDE SEQUENCE</scope>
    <source>
        <strain evidence="5">BdmA 4</strain>
    </source>
</reference>
<dbReference type="InterPro" id="IPR036388">
    <property type="entry name" value="WH-like_DNA-bd_sf"/>
</dbReference>
<feature type="domain" description="HTH gntR-type" evidence="4">
    <location>
        <begin position="10"/>
        <end position="77"/>
    </location>
</feature>
<gene>
    <name evidence="5" type="ORF">SPIRO4BDMA_40247</name>
</gene>
<evidence type="ECO:0000256" key="1">
    <source>
        <dbReference type="ARBA" id="ARBA00023015"/>
    </source>
</evidence>
<proteinExistence type="predicted"/>
<dbReference type="SUPFAM" id="SSF46785">
    <property type="entry name" value="Winged helix' DNA-binding domain"/>
    <property type="match status" value="1"/>
</dbReference>
<dbReference type="CDD" id="cd07377">
    <property type="entry name" value="WHTH_GntR"/>
    <property type="match status" value="1"/>
</dbReference>
<evidence type="ECO:0000256" key="3">
    <source>
        <dbReference type="ARBA" id="ARBA00023163"/>
    </source>
</evidence>
<dbReference type="SUPFAM" id="SSF48008">
    <property type="entry name" value="GntR ligand-binding domain-like"/>
    <property type="match status" value="1"/>
</dbReference>
<dbReference type="GO" id="GO:0003700">
    <property type="term" value="F:DNA-binding transcription factor activity"/>
    <property type="evidence" value="ECO:0007669"/>
    <property type="project" value="InterPro"/>
</dbReference>
<dbReference type="Pfam" id="PF07729">
    <property type="entry name" value="FCD"/>
    <property type="match status" value="1"/>
</dbReference>
<keyword evidence="2" id="KW-0238">DNA-binding</keyword>
<dbReference type="SMART" id="SM00345">
    <property type="entry name" value="HTH_GNTR"/>
    <property type="match status" value="1"/>
</dbReference>
<evidence type="ECO:0000256" key="2">
    <source>
        <dbReference type="ARBA" id="ARBA00023125"/>
    </source>
</evidence>
<dbReference type="PANTHER" id="PTHR43537:SF5">
    <property type="entry name" value="UXU OPERON TRANSCRIPTIONAL REGULATOR"/>
    <property type="match status" value="1"/>
</dbReference>
<name>A0A3P3XN22_9SPIR</name>
<dbReference type="Gene3D" id="1.10.10.10">
    <property type="entry name" value="Winged helix-like DNA-binding domain superfamily/Winged helix DNA-binding domain"/>
    <property type="match status" value="1"/>
</dbReference>
<organism evidence="5">
    <name type="scientific">uncultured spirochete</name>
    <dbReference type="NCBI Taxonomy" id="156406"/>
    <lineage>
        <taxon>Bacteria</taxon>
        <taxon>Pseudomonadati</taxon>
        <taxon>Spirochaetota</taxon>
        <taxon>Spirochaetia</taxon>
        <taxon>Spirochaetales</taxon>
        <taxon>environmental samples</taxon>
    </lineage>
</organism>
<dbReference type="InterPro" id="IPR000524">
    <property type="entry name" value="Tscrpt_reg_HTH_GntR"/>
</dbReference>
<keyword evidence="1" id="KW-0805">Transcription regulation</keyword>
<dbReference type="InterPro" id="IPR008920">
    <property type="entry name" value="TF_FadR/GntR_C"/>
</dbReference>
<sequence>MKQTEEKPKVSNASLAYDAILKAVVNHDLPPGNPLLENNLCAWLGMSRTPIREALNRLRAEGIVEYVRSKGFYVCSLSIEKIRQSYEAIEALESMVAYLVAVDHSHSDFPLVEKAVLRMEKDVESKDWDDWVKADEQFHAMMYKCCRNEYIVRYLTLQLIPAKQVRYLITKTYIDKSTSTKAHRATYDAIIRNDPERARALAQEHFAWIRREAMNFLSNFNFLPKEIPSGFR</sequence>
<evidence type="ECO:0000259" key="4">
    <source>
        <dbReference type="PROSITE" id="PS50949"/>
    </source>
</evidence>
<evidence type="ECO:0000313" key="5">
    <source>
        <dbReference type="EMBL" id="SLM17678.1"/>
    </source>
</evidence>
<dbReference type="PROSITE" id="PS50949">
    <property type="entry name" value="HTH_GNTR"/>
    <property type="match status" value="1"/>
</dbReference>
<dbReference type="Pfam" id="PF00392">
    <property type="entry name" value="GntR"/>
    <property type="match status" value="1"/>
</dbReference>
<dbReference type="InterPro" id="IPR011711">
    <property type="entry name" value="GntR_C"/>
</dbReference>